<feature type="domain" description="Alkaline phosphatase-like protein PglZ second" evidence="2">
    <location>
        <begin position="183"/>
        <end position="316"/>
    </location>
</feature>
<feature type="region of interest" description="Disordered" evidence="1">
    <location>
        <begin position="644"/>
        <end position="667"/>
    </location>
</feature>
<evidence type="ECO:0000256" key="1">
    <source>
        <dbReference type="SAM" id="MobiDB-lite"/>
    </source>
</evidence>
<sequence length="888" mass="93108">MTAPTVTETALREHLTTWLTDARRRSRTILVRAQPAWSGAPALEISGEKVRIVEGVSGLAALDAMRAADKNEFVAVLTALTEAELGTPVVLEVEKQRVTDLDEWNVLPALFGVRDAPARPVRDLGSWVPRFLTSLRHDRGFPPAPGGVLTADHVVRSALVALLGLHRLDALESSTALAPLDDAGVRARLDELGQDAREGFIRAVATHVDSHLAMALRAVTAPGRVSAISVGLVVGELWAAGATPPDATVAAARVRAERYIGPTPSAVAAQRYGASAKLITQRWLADGDQHSREVLEQAEALCGDLGWTEGAAASDFLPAGLRARVAAFAASIEAAAAAPNPRASLTVDDALTAIEAHGARATFARSSATARMAARLVRWLVQTAPPTPGLTAAMLSYATDGAWAERALGDIWDGDTDRGLAQAYRTLAHAVQAVRRQQDAAAAATLTGELVADDAVLPIESLLSRLVVPLTTRDRVLLIVLDGMSAPTGVEIAAGLPAQGWTELVQAATLRRGAALAVLPTVTEYSRTSLFAGELLAGNQQIEKSRFAAAVGGIVFHKDDLRAEAGHALPPAVSDAIADSGRKVVGVVLNTIDDSLASADADSLRWTLHSVAHLEAVLAAAQNAGRTIILTSDHGHVVERGSELRSVPQSPARWRDASTGPSGAHERLVTGPRVLAPGGTAVLAVSDGLRYASKKAGYHGGASLAELTIPLIVIKPRGVQNPDGWVEAPPQEPTWWNEPARASVEMPPAPVKPTRSRTTKVPVSSAALFDLEPDAAMTPGPSGRSIGERLIDSPIYKARRGIAGRHPVDDSVAVTILTTLTTAGGRAHRDTLAVRAAVPGTTMAGLLAALRRVLNVDGYPVIDMDADGATVVLDLKLLEEQFELGAAS</sequence>
<dbReference type="Proteomes" id="UP001500121">
    <property type="component" value="Unassembled WGS sequence"/>
</dbReference>
<evidence type="ECO:0000259" key="4">
    <source>
        <dbReference type="Pfam" id="PF25863"/>
    </source>
</evidence>
<evidence type="ECO:0000259" key="3">
    <source>
        <dbReference type="Pfam" id="PF25862"/>
    </source>
</evidence>
<accession>A0ABP8YX57</accession>
<dbReference type="EMBL" id="BAABLP010000002">
    <property type="protein sequence ID" value="GAA4742163.1"/>
    <property type="molecule type" value="Genomic_DNA"/>
</dbReference>
<dbReference type="Pfam" id="PF25863">
    <property type="entry name" value="PglZ_C"/>
    <property type="match status" value="1"/>
</dbReference>
<evidence type="ECO:0000259" key="2">
    <source>
        <dbReference type="Pfam" id="PF25861"/>
    </source>
</evidence>
<name>A0ABP8YX57_9MICO</name>
<dbReference type="InterPro" id="IPR047992">
    <property type="entry name" value="BREX_PglZ"/>
</dbReference>
<dbReference type="InterPro" id="IPR058881">
    <property type="entry name" value="PglZ_2nd"/>
</dbReference>
<dbReference type="InterPro" id="IPR058882">
    <property type="entry name" value="PglZ_C"/>
</dbReference>
<proteinExistence type="predicted"/>
<organism evidence="5 6">
    <name type="scientific">Amnibacterium soli</name>
    <dbReference type="NCBI Taxonomy" id="1282736"/>
    <lineage>
        <taxon>Bacteria</taxon>
        <taxon>Bacillati</taxon>
        <taxon>Actinomycetota</taxon>
        <taxon>Actinomycetes</taxon>
        <taxon>Micrococcales</taxon>
        <taxon>Microbacteriaceae</taxon>
        <taxon>Amnibacterium</taxon>
    </lineage>
</organism>
<dbReference type="Pfam" id="PF25862">
    <property type="entry name" value="PglZ_1st"/>
    <property type="match status" value="1"/>
</dbReference>
<evidence type="ECO:0000313" key="5">
    <source>
        <dbReference type="EMBL" id="GAA4742163.1"/>
    </source>
</evidence>
<dbReference type="Pfam" id="PF08665">
    <property type="entry name" value="PglZ"/>
    <property type="match status" value="1"/>
</dbReference>
<dbReference type="InterPro" id="IPR058880">
    <property type="entry name" value="PglZ_N"/>
</dbReference>
<dbReference type="NCBIfam" id="NF033446">
    <property type="entry name" value="BREX_PglZ_2"/>
    <property type="match status" value="1"/>
</dbReference>
<dbReference type="InterPro" id="IPR017850">
    <property type="entry name" value="Alkaline_phosphatase_core_sf"/>
</dbReference>
<comment type="caution">
    <text evidence="5">The sequence shown here is derived from an EMBL/GenBank/DDBJ whole genome shotgun (WGS) entry which is preliminary data.</text>
</comment>
<gene>
    <name evidence="5" type="primary">pglZ</name>
    <name evidence="5" type="ORF">GCM10025783_11840</name>
</gene>
<dbReference type="RefSeq" id="WP_345480103.1">
    <property type="nucleotide sequence ID" value="NZ_BAABLP010000002.1"/>
</dbReference>
<dbReference type="SUPFAM" id="SSF53649">
    <property type="entry name" value="Alkaline phosphatase-like"/>
    <property type="match status" value="1"/>
</dbReference>
<dbReference type="Pfam" id="PF25861">
    <property type="entry name" value="PglZ_2nd"/>
    <property type="match status" value="1"/>
</dbReference>
<feature type="domain" description="Alkaline phosphatase-like protein PglZ N-terminal" evidence="3">
    <location>
        <begin position="6"/>
        <end position="102"/>
    </location>
</feature>
<evidence type="ECO:0000313" key="6">
    <source>
        <dbReference type="Proteomes" id="UP001500121"/>
    </source>
</evidence>
<protein>
    <submittedName>
        <fullName evidence="5">BREX-2 system phosphatase PglZ</fullName>
    </submittedName>
</protein>
<keyword evidence="6" id="KW-1185">Reference proteome</keyword>
<feature type="domain" description="Alkaline phosphatase-like protein PglZ C-terminal" evidence="4">
    <location>
        <begin position="784"/>
        <end position="883"/>
    </location>
</feature>
<reference evidence="6" key="1">
    <citation type="journal article" date="2019" name="Int. J. Syst. Evol. Microbiol.">
        <title>The Global Catalogue of Microorganisms (GCM) 10K type strain sequencing project: providing services to taxonomists for standard genome sequencing and annotation.</title>
        <authorList>
            <consortium name="The Broad Institute Genomics Platform"/>
            <consortium name="The Broad Institute Genome Sequencing Center for Infectious Disease"/>
            <person name="Wu L."/>
            <person name="Ma J."/>
        </authorList>
    </citation>
    <scope>NUCLEOTIDE SEQUENCE [LARGE SCALE GENOMIC DNA]</scope>
    <source>
        <strain evidence="6">JCM 19015</strain>
    </source>
</reference>